<keyword evidence="4" id="KW-1185">Reference proteome</keyword>
<sequence>MARNASRRPDTSQIPGLHKFVEAEKPALVEPFLLNVVGTAQGGRSAASPISRCSQELQLPTDRSTTDCLPIRWFTEEAYEEKSVTHAHQQLMIEDGTNLLCWLLGELETKAQTCEGHIEADVARTMGHTEGKNVDSTLTCRRSGGSAQPVPPMGRKLDIQDLPNTVIHGDGCVQSGKRMAPQREVNFLTTAGARTLDHGHRPASPERVQSSKRHAGDATSSSPRQQGRASCRMETGSTPSARPQVDCRVPKAVIHLPQHVQGHVNSKQGIAIAAGVPFGDRPLSFIARSSCLGADGREPVFEASERKQAQAAALHAGTIGTSHEPTMGLQGEDLGPSQNCPRINASLLNPSSAHYNPLAAVSYHIDKELKAKEGAQKSKKRKTQFKSSLTEDEHKMLLDPENLSCFGDAELMQRLRIEQEAHTLLQQHLILDDMDPYQTRDPVVMSCVEHVLGCKRAQVRNYPQYYKLNWTFPLAFPCKLGAIPNMWHVSDLSPERRAPTAHAVPSGTSIVQAARIQLHDDSSKLRFLSVMKDEDAIACAEAIDASIVMSDAALGCLVALSTSGQAASWEIPFVVKSGPDGQACVYMDEPLLGRSLNPRQKDELYFQRALVMLSAPAGSESHQASPLNLSSSGDVIAWRHYCHCCLGDTNIVVQCQDCLQDPSGRRVSVRAKMEHLWAFRKEMLEEYTFAEMARWWTDLLLRPGSTVWVCRVAAQNGVLLKTEVVDIESFPHLVPKIMTFERNCALQNLRGLLDHLKTLDSGSYLLTHGHRDSSLCCFKAVPSNQSAGSALAPLPINVPLVSSTIIYDLHKAHEQSGSTDAEISPFVPPQWVPRSGFTCVPHTFPPLRGQSKCRQKVPCGNGLKAQVKKGKRKQAQQQQGPGGQQHGEQPPREVRPHGPSVAQDWPDERPLTLAPGVTAQVGVDKYMRMLEEEL</sequence>
<organism evidence="3 4">
    <name type="scientific">Ostreobium quekettii</name>
    <dbReference type="NCBI Taxonomy" id="121088"/>
    <lineage>
        <taxon>Eukaryota</taxon>
        <taxon>Viridiplantae</taxon>
        <taxon>Chlorophyta</taxon>
        <taxon>core chlorophytes</taxon>
        <taxon>Ulvophyceae</taxon>
        <taxon>TCBD clade</taxon>
        <taxon>Bryopsidales</taxon>
        <taxon>Ostreobineae</taxon>
        <taxon>Ostreobiaceae</taxon>
        <taxon>Ostreobium</taxon>
    </lineage>
</organism>
<dbReference type="Pfam" id="PF10505">
    <property type="entry name" value="NARG2_C"/>
    <property type="match status" value="1"/>
</dbReference>
<dbReference type="EMBL" id="CAJHUC010001839">
    <property type="protein sequence ID" value="CAD7702468.1"/>
    <property type="molecule type" value="Genomic_DNA"/>
</dbReference>
<dbReference type="GO" id="GO:0042795">
    <property type="term" value="P:snRNA transcription by RNA polymerase II"/>
    <property type="evidence" value="ECO:0007669"/>
    <property type="project" value="TreeGrafter"/>
</dbReference>
<comment type="caution">
    <text evidence="3">The sequence shown here is derived from an EMBL/GenBank/DDBJ whole genome shotgun (WGS) entry which is preliminary data.</text>
</comment>
<evidence type="ECO:0000313" key="3">
    <source>
        <dbReference type="EMBL" id="CAD7702468.1"/>
    </source>
</evidence>
<feature type="region of interest" description="Disordered" evidence="1">
    <location>
        <begin position="133"/>
        <end position="158"/>
    </location>
</feature>
<proteinExistence type="predicted"/>
<feature type="domain" description="Little elongation complex subunit 2 C-terminal" evidence="2">
    <location>
        <begin position="666"/>
        <end position="835"/>
    </location>
</feature>
<dbReference type="Proteomes" id="UP000708148">
    <property type="component" value="Unassembled WGS sequence"/>
</dbReference>
<dbReference type="InterPro" id="IPR019535">
    <property type="entry name" value="ICE2_C"/>
</dbReference>
<dbReference type="OrthoDB" id="515156at2759"/>
<evidence type="ECO:0000256" key="1">
    <source>
        <dbReference type="SAM" id="MobiDB-lite"/>
    </source>
</evidence>
<accession>A0A8S1J5M5</accession>
<dbReference type="PANTHER" id="PTHR14633">
    <property type="entry name" value="LITTLE ELONGATION COMPLEX SUBUNIT 2"/>
    <property type="match status" value="1"/>
</dbReference>
<dbReference type="GO" id="GO:0042796">
    <property type="term" value="P:snRNA transcription by RNA polymerase III"/>
    <property type="evidence" value="ECO:0007669"/>
    <property type="project" value="TreeGrafter"/>
</dbReference>
<dbReference type="GO" id="GO:0008023">
    <property type="term" value="C:transcription elongation factor complex"/>
    <property type="evidence" value="ECO:0007669"/>
    <property type="project" value="InterPro"/>
</dbReference>
<gene>
    <name evidence="3" type="ORF">OSTQU699_LOCUS7825</name>
</gene>
<feature type="region of interest" description="Disordered" evidence="1">
    <location>
        <begin position="192"/>
        <end position="244"/>
    </location>
</feature>
<dbReference type="AlphaFoldDB" id="A0A8S1J5M5"/>
<evidence type="ECO:0000259" key="2">
    <source>
        <dbReference type="Pfam" id="PF10505"/>
    </source>
</evidence>
<feature type="compositionally biased region" description="Basic and acidic residues" evidence="1">
    <location>
        <begin position="195"/>
        <end position="204"/>
    </location>
</feature>
<evidence type="ECO:0000313" key="4">
    <source>
        <dbReference type="Proteomes" id="UP000708148"/>
    </source>
</evidence>
<dbReference type="GO" id="GO:0045945">
    <property type="term" value="P:positive regulation of transcription by RNA polymerase III"/>
    <property type="evidence" value="ECO:0007669"/>
    <property type="project" value="TreeGrafter"/>
</dbReference>
<feature type="compositionally biased region" description="Polar residues" evidence="1">
    <location>
        <begin position="218"/>
        <end position="228"/>
    </location>
</feature>
<name>A0A8S1J5M5_9CHLO</name>
<protein>
    <recommendedName>
        <fullName evidence="2">Little elongation complex subunit 2 C-terminal domain-containing protein</fullName>
    </recommendedName>
</protein>
<feature type="region of interest" description="Disordered" evidence="1">
    <location>
        <begin position="864"/>
        <end position="921"/>
    </location>
</feature>
<dbReference type="PANTHER" id="PTHR14633:SF3">
    <property type="entry name" value="LITTLE ELONGATION COMPLEX SUBUNIT 2"/>
    <property type="match status" value="1"/>
</dbReference>
<reference evidence="3" key="1">
    <citation type="submission" date="2020-12" db="EMBL/GenBank/DDBJ databases">
        <authorList>
            <person name="Iha C."/>
        </authorList>
    </citation>
    <scope>NUCLEOTIDE SEQUENCE</scope>
</reference>